<dbReference type="OrthoDB" id="5773441at2759"/>
<evidence type="ECO:0000313" key="2">
    <source>
        <dbReference type="Proteomes" id="UP000230233"/>
    </source>
</evidence>
<dbReference type="EMBL" id="PDUG01000006">
    <property type="protein sequence ID" value="PIC18430.1"/>
    <property type="molecule type" value="Genomic_DNA"/>
</dbReference>
<gene>
    <name evidence="1" type="primary">Cni-C54G7.1</name>
    <name evidence="1" type="synonym">Cnig_chr_X.g24326</name>
    <name evidence="1" type="ORF">B9Z55_024326</name>
</gene>
<comment type="caution">
    <text evidence="1">The sequence shown here is derived from an EMBL/GenBank/DDBJ whole genome shotgun (WGS) entry which is preliminary data.</text>
</comment>
<sequence length="270" mass="31121">MKLELGISVILSILNLSNELQEPCFLKCKDNYSNFKMSKFQMNGMQFDMGDYHEWSVDMVTPMNSLLKFAQGKMALRLTRACKRNDEYHSCLQRCPNVPAKEILIKGQNVWMILCHDFRNDTDFRVNIVPCWSDYGHQISSRCENLATFLQSEVLQLLQGGPTGIQESLDSLCKSVYDYDKCFVNENYDFCGSSAARFLVKLNHQTSHTILELLDQTNTIGKLPRSCKDWLNQKGMTGWQKTKTVQRKLRNCAQLPFFAFSLIAAFFVRT</sequence>
<protein>
    <recommendedName>
        <fullName evidence="3">DUF19 domain-containing protein</fullName>
    </recommendedName>
</protein>
<organism evidence="1 2">
    <name type="scientific">Caenorhabditis nigoni</name>
    <dbReference type="NCBI Taxonomy" id="1611254"/>
    <lineage>
        <taxon>Eukaryota</taxon>
        <taxon>Metazoa</taxon>
        <taxon>Ecdysozoa</taxon>
        <taxon>Nematoda</taxon>
        <taxon>Chromadorea</taxon>
        <taxon>Rhabditida</taxon>
        <taxon>Rhabditina</taxon>
        <taxon>Rhabditomorpha</taxon>
        <taxon>Rhabditoidea</taxon>
        <taxon>Rhabditidae</taxon>
        <taxon>Peloderinae</taxon>
        <taxon>Caenorhabditis</taxon>
    </lineage>
</organism>
<name>A0A2G5STR9_9PELO</name>
<reference evidence="2" key="1">
    <citation type="submission" date="2017-10" db="EMBL/GenBank/DDBJ databases">
        <title>Rapid genome shrinkage in a self-fertile nematode reveals novel sperm competition proteins.</title>
        <authorList>
            <person name="Yin D."/>
            <person name="Schwarz E.M."/>
            <person name="Thomas C.G."/>
            <person name="Felde R.L."/>
            <person name="Korf I.F."/>
            <person name="Cutter A.D."/>
            <person name="Schartner C.M."/>
            <person name="Ralston E.J."/>
            <person name="Meyer B.J."/>
            <person name="Haag E.S."/>
        </authorList>
    </citation>
    <scope>NUCLEOTIDE SEQUENCE [LARGE SCALE GENOMIC DNA]</scope>
    <source>
        <strain evidence="2">JU1422</strain>
    </source>
</reference>
<evidence type="ECO:0008006" key="3">
    <source>
        <dbReference type="Google" id="ProtNLM"/>
    </source>
</evidence>
<dbReference type="AlphaFoldDB" id="A0A2G5STR9"/>
<evidence type="ECO:0000313" key="1">
    <source>
        <dbReference type="EMBL" id="PIC18430.1"/>
    </source>
</evidence>
<keyword evidence="2" id="KW-1185">Reference proteome</keyword>
<accession>A0A2G5STR9</accession>
<dbReference type="Proteomes" id="UP000230233">
    <property type="component" value="Chromosome X"/>
</dbReference>
<proteinExistence type="predicted"/>